<feature type="transmembrane region" description="Helical" evidence="7">
    <location>
        <begin position="28"/>
        <end position="47"/>
    </location>
</feature>
<dbReference type="Proteomes" id="UP000036923">
    <property type="component" value="Unassembled WGS sequence"/>
</dbReference>
<evidence type="ECO:0000313" key="8">
    <source>
        <dbReference type="EMBL" id="KNY24933.1"/>
    </source>
</evidence>
<dbReference type="STRING" id="398512.Bccel_0190"/>
<organism evidence="8 9">
    <name type="scientific">Pseudobacteroides cellulosolvens ATCC 35603 = DSM 2933</name>
    <dbReference type="NCBI Taxonomy" id="398512"/>
    <lineage>
        <taxon>Bacteria</taxon>
        <taxon>Bacillati</taxon>
        <taxon>Bacillota</taxon>
        <taxon>Clostridia</taxon>
        <taxon>Eubacteriales</taxon>
        <taxon>Oscillospiraceae</taxon>
        <taxon>Pseudobacteroides</taxon>
    </lineage>
</organism>
<dbReference type="RefSeq" id="WP_276326209.1">
    <property type="nucleotide sequence ID" value="NZ_LGTC01000001.1"/>
</dbReference>
<dbReference type="PATRIC" id="fig|398512.5.peg.201"/>
<gene>
    <name evidence="8" type="ORF">Bccel_0190</name>
</gene>
<evidence type="ECO:0000256" key="2">
    <source>
        <dbReference type="ARBA" id="ARBA00022475"/>
    </source>
</evidence>
<keyword evidence="2" id="KW-1003">Cell membrane</keyword>
<comment type="caution">
    <text evidence="8">The sequence shown here is derived from an EMBL/GenBank/DDBJ whole genome shotgun (WGS) entry which is preliminary data.</text>
</comment>
<dbReference type="GO" id="GO:0042158">
    <property type="term" value="P:lipoprotein biosynthetic process"/>
    <property type="evidence" value="ECO:0007669"/>
    <property type="project" value="InterPro"/>
</dbReference>
<accession>A0A0L6JGT7</accession>
<evidence type="ECO:0000256" key="7">
    <source>
        <dbReference type="SAM" id="Phobius"/>
    </source>
</evidence>
<keyword evidence="4 7" id="KW-0812">Transmembrane</keyword>
<comment type="similarity">
    <text evidence="1">Belongs to the Lgt family.</text>
</comment>
<keyword evidence="9" id="KW-1185">Reference proteome</keyword>
<dbReference type="Pfam" id="PF01790">
    <property type="entry name" value="LGT"/>
    <property type="match status" value="1"/>
</dbReference>
<dbReference type="PANTHER" id="PTHR30589:SF0">
    <property type="entry name" value="PHOSPHATIDYLGLYCEROL--PROLIPOPROTEIN DIACYLGLYCERYL TRANSFERASE"/>
    <property type="match status" value="1"/>
</dbReference>
<name>A0A0L6JGT7_9FIRM</name>
<dbReference type="InterPro" id="IPR001640">
    <property type="entry name" value="Lgt"/>
</dbReference>
<evidence type="ECO:0000256" key="3">
    <source>
        <dbReference type="ARBA" id="ARBA00022679"/>
    </source>
</evidence>
<dbReference type="PROSITE" id="PS01311">
    <property type="entry name" value="LGT"/>
    <property type="match status" value="1"/>
</dbReference>
<dbReference type="GO" id="GO:0008961">
    <property type="term" value="F:phosphatidylglycerol-prolipoprotein diacylglyceryl transferase activity"/>
    <property type="evidence" value="ECO:0007669"/>
    <property type="project" value="InterPro"/>
</dbReference>
<keyword evidence="3 8" id="KW-0808">Transferase</keyword>
<evidence type="ECO:0000313" key="9">
    <source>
        <dbReference type="Proteomes" id="UP000036923"/>
    </source>
</evidence>
<dbReference type="AlphaFoldDB" id="A0A0L6JGT7"/>
<keyword evidence="6 7" id="KW-0472">Membrane</keyword>
<reference evidence="9" key="1">
    <citation type="submission" date="2015-07" db="EMBL/GenBank/DDBJ databases">
        <title>Near-Complete Genome Sequence of the Cellulolytic Bacterium Bacteroides (Pseudobacteroides) cellulosolvens ATCC 35603.</title>
        <authorList>
            <person name="Dassa B."/>
            <person name="Utturkar S.M."/>
            <person name="Klingeman D.M."/>
            <person name="Hurt R.A."/>
            <person name="Keller M."/>
            <person name="Xu J."/>
            <person name="Reddy Y.H.K."/>
            <person name="Borovok I."/>
            <person name="Grinberg I.R."/>
            <person name="Lamed R."/>
            <person name="Zhivin O."/>
            <person name="Bayer E.A."/>
            <person name="Brown S.D."/>
        </authorList>
    </citation>
    <scope>NUCLEOTIDE SEQUENCE [LARGE SCALE GENOMIC DNA]</scope>
    <source>
        <strain evidence="9">DSM 2933</strain>
    </source>
</reference>
<feature type="transmembrane region" description="Helical" evidence="7">
    <location>
        <begin position="98"/>
        <end position="120"/>
    </location>
</feature>
<evidence type="ECO:0000256" key="5">
    <source>
        <dbReference type="ARBA" id="ARBA00022989"/>
    </source>
</evidence>
<keyword evidence="5 7" id="KW-1133">Transmembrane helix</keyword>
<evidence type="ECO:0000256" key="4">
    <source>
        <dbReference type="ARBA" id="ARBA00022692"/>
    </source>
</evidence>
<dbReference type="GO" id="GO:0005886">
    <property type="term" value="C:plasma membrane"/>
    <property type="evidence" value="ECO:0007669"/>
    <property type="project" value="InterPro"/>
</dbReference>
<dbReference type="EMBL" id="LGTC01000001">
    <property type="protein sequence ID" value="KNY24933.1"/>
    <property type="molecule type" value="Genomic_DNA"/>
</dbReference>
<dbReference type="NCBIfam" id="TIGR00544">
    <property type="entry name" value="lgt"/>
    <property type="match status" value="1"/>
</dbReference>
<protein>
    <submittedName>
        <fullName evidence="8">Prolipoprotein diacylglyceryl transferase</fullName>
    </submittedName>
</protein>
<proteinExistence type="inferred from homology"/>
<feature type="transmembrane region" description="Helical" evidence="7">
    <location>
        <begin position="59"/>
        <end position="78"/>
    </location>
</feature>
<sequence length="165" mass="18179">MNTISFPGLGDISFHINRVAFNLFGFPLHWYGIIIATGFLLAVLLGMRVSKKLGINPDDIIDLVLYAAPISIICARLYYVIFSGDSMYLEDPMEIVRIWHGGLAIYGGIIGAIGTTFVFCKIKKINALNVLDFGLPYFALAQAIGRWGNFVNQEAFGGQTDLPWG</sequence>
<evidence type="ECO:0000256" key="1">
    <source>
        <dbReference type="ARBA" id="ARBA00007150"/>
    </source>
</evidence>
<dbReference type="PANTHER" id="PTHR30589">
    <property type="entry name" value="PROLIPOPROTEIN DIACYLGLYCERYL TRANSFERASE"/>
    <property type="match status" value="1"/>
</dbReference>
<evidence type="ECO:0000256" key="6">
    <source>
        <dbReference type="ARBA" id="ARBA00023136"/>
    </source>
</evidence>
<keyword evidence="8" id="KW-0449">Lipoprotein</keyword>